<evidence type="ECO:0000313" key="2">
    <source>
        <dbReference type="EMBL" id="SCZ26372.1"/>
    </source>
</evidence>
<dbReference type="EMBL" id="FMVW01000001">
    <property type="protein sequence ID" value="SCZ26372.1"/>
    <property type="molecule type" value="Genomic_DNA"/>
</dbReference>
<keyword evidence="3" id="KW-1185">Reference proteome</keyword>
<dbReference type="Proteomes" id="UP000199347">
    <property type="component" value="Unassembled WGS sequence"/>
</dbReference>
<keyword evidence="1" id="KW-0472">Membrane</keyword>
<accession>A0A1G5MMR3</accession>
<feature type="transmembrane region" description="Helical" evidence="1">
    <location>
        <begin position="269"/>
        <end position="291"/>
    </location>
</feature>
<dbReference type="AlphaFoldDB" id="A0A1G5MMR3"/>
<organism evidence="2 3">
    <name type="scientific">Afifella marina DSM 2698</name>
    <dbReference type="NCBI Taxonomy" id="1120955"/>
    <lineage>
        <taxon>Bacteria</taxon>
        <taxon>Pseudomonadati</taxon>
        <taxon>Pseudomonadota</taxon>
        <taxon>Alphaproteobacteria</taxon>
        <taxon>Hyphomicrobiales</taxon>
        <taxon>Afifellaceae</taxon>
        <taxon>Afifella</taxon>
    </lineage>
</organism>
<evidence type="ECO:0000256" key="1">
    <source>
        <dbReference type="SAM" id="Phobius"/>
    </source>
</evidence>
<proteinExistence type="predicted"/>
<protein>
    <submittedName>
        <fullName evidence="2">Uncharacterized protein</fullName>
    </submittedName>
</protein>
<feature type="transmembrane region" description="Helical" evidence="1">
    <location>
        <begin position="226"/>
        <end position="249"/>
    </location>
</feature>
<gene>
    <name evidence="2" type="ORF">SAMN03080610_00938</name>
</gene>
<keyword evidence="1" id="KW-0812">Transmembrane</keyword>
<evidence type="ECO:0000313" key="3">
    <source>
        <dbReference type="Proteomes" id="UP000199347"/>
    </source>
</evidence>
<reference evidence="2 3" key="1">
    <citation type="submission" date="2016-10" db="EMBL/GenBank/DDBJ databases">
        <authorList>
            <person name="de Groot N.N."/>
        </authorList>
    </citation>
    <scope>NUCLEOTIDE SEQUENCE [LARGE SCALE GENOMIC DNA]</scope>
    <source>
        <strain evidence="2 3">DSM 2698</strain>
    </source>
</reference>
<dbReference type="STRING" id="1120955.SAMN03080610_00938"/>
<sequence length="331" mass="36948">MFTPCGDGRDRSCLVSVVVVASAFAPHKQQLLSIASFLRSRYAFFEILLIAPASGETVDDLVADIARVTPQIRLLQIDGANDFDRLAIHGYQECIGDIVVLTSADELPFIDLATLIEPMQRGENLVRLRRKSGSLFEKTSSLIIRSVTGFEVDTRFYRTLALSRQLLSELLAYPEEIQLFRFKAHHLFGRQRVIKTDAAPVRGGFRRLLRRIDLVARLVATSAPRLLRFGSAVCTLFAIAALASLLYVFAIWLMKSDVAEGWTTMTTMLGAWMFVQLAATAILCLGLSRLLDRQERSRAPRLLNEMTVSDLFGNASVLNVEVSEPHSETKR</sequence>
<name>A0A1G5MMR3_AFIMA</name>
<keyword evidence="1" id="KW-1133">Transmembrane helix</keyword>